<dbReference type="PANTHER" id="PTHR43736">
    <property type="entry name" value="ADP-RIBOSE PYROPHOSPHATASE"/>
    <property type="match status" value="1"/>
</dbReference>
<accession>A0A6B2NKP1</accession>
<evidence type="ECO:0000256" key="1">
    <source>
        <dbReference type="ARBA" id="ARBA00001946"/>
    </source>
</evidence>
<comment type="similarity">
    <text evidence="3">Belongs to the Nudix hydrolase family.</text>
</comment>
<dbReference type="EMBL" id="JAAGOX010000003">
    <property type="protein sequence ID" value="NDW43770.1"/>
    <property type="molecule type" value="Genomic_DNA"/>
</dbReference>
<dbReference type="PANTHER" id="PTHR43736:SF1">
    <property type="entry name" value="DIHYDRONEOPTERIN TRIPHOSPHATE DIPHOSPHATASE"/>
    <property type="match status" value="1"/>
</dbReference>
<comment type="cofactor">
    <cofactor evidence="1">
        <name>Mg(2+)</name>
        <dbReference type="ChEBI" id="CHEBI:18420"/>
    </cofactor>
</comment>
<sequence length="139" mass="15597">MEQRPLVGALAVVLHDNHVLLAQRGKDPGRGLWGFPGGHVEWGETVRDAVIRELFEETGISARPQRYLTHFDLIRRSDSGETLVHYLLVSVLCRYVEGEPRGGDDALDARWVHIDDVRQGTLPLLDRVAELLIIALRDG</sequence>
<feature type="domain" description="Nudix hydrolase" evidence="4">
    <location>
        <begin position="2"/>
        <end position="134"/>
    </location>
</feature>
<dbReference type="RefSeq" id="WP_164127270.1">
    <property type="nucleotide sequence ID" value="NZ_JAAGOX010000003.1"/>
</dbReference>
<evidence type="ECO:0000259" key="4">
    <source>
        <dbReference type="PROSITE" id="PS51462"/>
    </source>
</evidence>
<dbReference type="GO" id="GO:0016787">
    <property type="term" value="F:hydrolase activity"/>
    <property type="evidence" value="ECO:0007669"/>
    <property type="project" value="UniProtKB-KW"/>
</dbReference>
<dbReference type="InterPro" id="IPR020476">
    <property type="entry name" value="Nudix_hydrolase"/>
</dbReference>
<proteinExistence type="inferred from homology"/>
<name>A0A6B2NKP1_9RHOB</name>
<comment type="caution">
    <text evidence="5">The sequence shown here is derived from an EMBL/GenBank/DDBJ whole genome shotgun (WGS) entry which is preliminary data.</text>
</comment>
<reference evidence="5" key="1">
    <citation type="submission" date="2020-02" db="EMBL/GenBank/DDBJ databases">
        <title>Delineation of the pyrene-degrading pathway in Roseobacter clade bacteria by genomic analysis.</title>
        <authorList>
            <person name="Zhou H."/>
            <person name="Wang H."/>
        </authorList>
    </citation>
    <scope>NUCLEOTIDE SEQUENCE</scope>
    <source>
        <strain evidence="5">PrR005</strain>
    </source>
</reference>
<evidence type="ECO:0000256" key="3">
    <source>
        <dbReference type="RuleBase" id="RU003476"/>
    </source>
</evidence>
<protein>
    <submittedName>
        <fullName evidence="5">NUDIX hydrolase</fullName>
    </submittedName>
</protein>
<dbReference type="Pfam" id="PF00293">
    <property type="entry name" value="NUDIX"/>
    <property type="match status" value="1"/>
</dbReference>
<dbReference type="AlphaFoldDB" id="A0A6B2NKP1"/>
<evidence type="ECO:0000313" key="5">
    <source>
        <dbReference type="EMBL" id="NDW43770.1"/>
    </source>
</evidence>
<dbReference type="CDD" id="cd04673">
    <property type="entry name" value="NUDIX_ADPRase"/>
    <property type="match status" value="1"/>
</dbReference>
<dbReference type="SUPFAM" id="SSF55811">
    <property type="entry name" value="Nudix"/>
    <property type="match status" value="1"/>
</dbReference>
<dbReference type="InterPro" id="IPR015797">
    <property type="entry name" value="NUDIX_hydrolase-like_dom_sf"/>
</dbReference>
<dbReference type="InterPro" id="IPR000086">
    <property type="entry name" value="NUDIX_hydrolase_dom"/>
</dbReference>
<keyword evidence="2 3" id="KW-0378">Hydrolase</keyword>
<evidence type="ECO:0000256" key="2">
    <source>
        <dbReference type="ARBA" id="ARBA00022801"/>
    </source>
</evidence>
<organism evidence="5">
    <name type="scientific">Ruegeria sp. PrR005</name>
    <dbReference type="NCBI Taxonomy" id="2706882"/>
    <lineage>
        <taxon>Bacteria</taxon>
        <taxon>Pseudomonadati</taxon>
        <taxon>Pseudomonadota</taxon>
        <taxon>Alphaproteobacteria</taxon>
        <taxon>Rhodobacterales</taxon>
        <taxon>Roseobacteraceae</taxon>
        <taxon>Ruegeria</taxon>
    </lineage>
</organism>
<dbReference type="PROSITE" id="PS00893">
    <property type="entry name" value="NUDIX_BOX"/>
    <property type="match status" value="1"/>
</dbReference>
<dbReference type="PRINTS" id="PR00502">
    <property type="entry name" value="NUDIXFAMILY"/>
</dbReference>
<dbReference type="InterPro" id="IPR020084">
    <property type="entry name" value="NUDIX_hydrolase_CS"/>
</dbReference>
<dbReference type="PROSITE" id="PS51462">
    <property type="entry name" value="NUDIX"/>
    <property type="match status" value="1"/>
</dbReference>
<dbReference type="Gene3D" id="3.90.79.10">
    <property type="entry name" value="Nucleoside Triphosphate Pyrophosphohydrolase"/>
    <property type="match status" value="1"/>
</dbReference>
<gene>
    <name evidence="5" type="ORF">G0P99_02230</name>
</gene>